<evidence type="ECO:0000313" key="13">
    <source>
        <dbReference type="EMBL" id="SVA86648.1"/>
    </source>
</evidence>
<dbReference type="InterPro" id="IPR007694">
    <property type="entry name" value="DNA_helicase_DnaB-like_C"/>
</dbReference>
<dbReference type="GO" id="GO:0003677">
    <property type="term" value="F:DNA binding"/>
    <property type="evidence" value="ECO:0007669"/>
    <property type="project" value="UniProtKB-KW"/>
</dbReference>
<proteinExistence type="inferred from homology"/>
<dbReference type="SUPFAM" id="SSF48024">
    <property type="entry name" value="N-terminal domain of DnaB helicase"/>
    <property type="match status" value="1"/>
</dbReference>
<evidence type="ECO:0000256" key="5">
    <source>
        <dbReference type="ARBA" id="ARBA00022801"/>
    </source>
</evidence>
<dbReference type="EMBL" id="UINC01020691">
    <property type="protein sequence ID" value="SVA86648.1"/>
    <property type="molecule type" value="Genomic_DNA"/>
</dbReference>
<feature type="non-terminal residue" evidence="13">
    <location>
        <position position="1"/>
    </location>
</feature>
<dbReference type="GO" id="GO:0043139">
    <property type="term" value="F:5'-3' DNA helicase activity"/>
    <property type="evidence" value="ECO:0007669"/>
    <property type="project" value="UniProtKB-EC"/>
</dbReference>
<dbReference type="GO" id="GO:0005829">
    <property type="term" value="C:cytosol"/>
    <property type="evidence" value="ECO:0007669"/>
    <property type="project" value="TreeGrafter"/>
</dbReference>
<keyword evidence="3" id="KW-0235">DNA replication</keyword>
<evidence type="ECO:0000256" key="7">
    <source>
        <dbReference type="ARBA" id="ARBA00022840"/>
    </source>
</evidence>
<dbReference type="Gene3D" id="1.10.860.10">
    <property type="entry name" value="DNAb Helicase, Chain A"/>
    <property type="match status" value="1"/>
</dbReference>
<comment type="catalytic activity">
    <reaction evidence="11">
        <text>ATP + H2O = ADP + phosphate + H(+)</text>
        <dbReference type="Rhea" id="RHEA:13065"/>
        <dbReference type="ChEBI" id="CHEBI:15377"/>
        <dbReference type="ChEBI" id="CHEBI:15378"/>
        <dbReference type="ChEBI" id="CHEBI:30616"/>
        <dbReference type="ChEBI" id="CHEBI:43474"/>
        <dbReference type="ChEBI" id="CHEBI:456216"/>
        <dbReference type="EC" id="5.6.2.3"/>
    </reaction>
</comment>
<evidence type="ECO:0000256" key="10">
    <source>
        <dbReference type="ARBA" id="ARBA00044969"/>
    </source>
</evidence>
<keyword evidence="7" id="KW-0067">ATP-binding</keyword>
<evidence type="ECO:0000256" key="1">
    <source>
        <dbReference type="ARBA" id="ARBA00008428"/>
    </source>
</evidence>
<dbReference type="InterPro" id="IPR007692">
    <property type="entry name" value="DNA_helicase_DnaB"/>
</dbReference>
<dbReference type="GO" id="GO:0006269">
    <property type="term" value="P:DNA replication, synthesis of primer"/>
    <property type="evidence" value="ECO:0007669"/>
    <property type="project" value="UniProtKB-KW"/>
</dbReference>
<dbReference type="PROSITE" id="PS51199">
    <property type="entry name" value="SF4_HELICASE"/>
    <property type="match status" value="1"/>
</dbReference>
<dbReference type="GO" id="GO:0005524">
    <property type="term" value="F:ATP binding"/>
    <property type="evidence" value="ECO:0007669"/>
    <property type="project" value="UniProtKB-KW"/>
</dbReference>
<sequence>VATAALPVSKAKPVTTDRIPPHDIEAENSVIGSLLLDGDALTRVSAFLKPNDFYQEKTRYCYEACLSLASRNEIINQVTVSHELSIHQRLESVGGTEYLVALVNEVPSPAHIFHYGNLVHRTSVMRQLIRAAESIAKIGYDDSADTDGSLSRAEEILFQIRSDRGSRDFSHIRDILDEYMEGSLQGPDMASIAPVVSGFDRFDQLLAGGLQRSDLIILAARPSLGKSTLAFNIATAAAKVGNSVGIFSLEMSATQIGNRLIASEANVDGHRLRLQLYRDEEEHRLIDAIGTLSDLPIYIDDTPMQTIVEMRSKARRLQSEKGLDLVIVDYLQLISGSGSRNSNRVQEMGEISRSLKGLARDLNVPVLACSQLSRAIEQRPDHRPMLSDLRESGSIEQDADVVAFIHREDRYVNEENWEKRHPTEEYPANIAELIIAKHRNGQVGSLRLYFQEQFVKFENLAVYDQNPVTVYQ</sequence>
<dbReference type="AlphaFoldDB" id="A0A381ZBI7"/>
<keyword evidence="5" id="KW-0378">Hydrolase</keyword>
<dbReference type="Pfam" id="PF00772">
    <property type="entry name" value="DnaB"/>
    <property type="match status" value="1"/>
</dbReference>
<feature type="domain" description="SF4 helicase" evidence="12">
    <location>
        <begin position="188"/>
        <end position="464"/>
    </location>
</feature>
<keyword evidence="9" id="KW-0413">Isomerase</keyword>
<keyword evidence="4" id="KW-0547">Nucleotide-binding</keyword>
<evidence type="ECO:0000256" key="2">
    <source>
        <dbReference type="ARBA" id="ARBA00022515"/>
    </source>
</evidence>
<keyword evidence="2" id="KW-0639">Primosome</keyword>
<dbReference type="PANTHER" id="PTHR30153:SF2">
    <property type="entry name" value="REPLICATIVE DNA HELICASE"/>
    <property type="match status" value="1"/>
</dbReference>
<dbReference type="SUPFAM" id="SSF52540">
    <property type="entry name" value="P-loop containing nucleoside triphosphate hydrolases"/>
    <property type="match status" value="1"/>
</dbReference>
<protein>
    <recommendedName>
        <fullName evidence="10">DNA 5'-3' helicase</fullName>
        <ecNumber evidence="10">5.6.2.3</ecNumber>
    </recommendedName>
</protein>
<dbReference type="InterPro" id="IPR016136">
    <property type="entry name" value="DNA_helicase_N/primase_C"/>
</dbReference>
<dbReference type="NCBIfam" id="TIGR00665">
    <property type="entry name" value="DnaB"/>
    <property type="match status" value="1"/>
</dbReference>
<dbReference type="EC" id="5.6.2.3" evidence="10"/>
<dbReference type="InterPro" id="IPR036185">
    <property type="entry name" value="DNA_heli_DnaB-like_N_sf"/>
</dbReference>
<evidence type="ECO:0000256" key="11">
    <source>
        <dbReference type="ARBA" id="ARBA00048954"/>
    </source>
</evidence>
<evidence type="ECO:0000259" key="12">
    <source>
        <dbReference type="PROSITE" id="PS51199"/>
    </source>
</evidence>
<gene>
    <name evidence="13" type="ORF">METZ01_LOCUS139502</name>
</gene>
<organism evidence="13">
    <name type="scientific">marine metagenome</name>
    <dbReference type="NCBI Taxonomy" id="408172"/>
    <lineage>
        <taxon>unclassified sequences</taxon>
        <taxon>metagenomes</taxon>
        <taxon>ecological metagenomes</taxon>
    </lineage>
</organism>
<dbReference type="GO" id="GO:1990077">
    <property type="term" value="C:primosome complex"/>
    <property type="evidence" value="ECO:0007669"/>
    <property type="project" value="UniProtKB-KW"/>
</dbReference>
<evidence type="ECO:0000256" key="8">
    <source>
        <dbReference type="ARBA" id="ARBA00023125"/>
    </source>
</evidence>
<name>A0A381ZBI7_9ZZZZ</name>
<comment type="similarity">
    <text evidence="1">Belongs to the helicase family. DnaB subfamily.</text>
</comment>
<keyword evidence="6" id="KW-0347">Helicase</keyword>
<dbReference type="GO" id="GO:0016787">
    <property type="term" value="F:hydrolase activity"/>
    <property type="evidence" value="ECO:0007669"/>
    <property type="project" value="UniProtKB-KW"/>
</dbReference>
<dbReference type="Pfam" id="PF03796">
    <property type="entry name" value="DnaB_C"/>
    <property type="match status" value="1"/>
</dbReference>
<dbReference type="CDD" id="cd00984">
    <property type="entry name" value="DnaB_C"/>
    <property type="match status" value="1"/>
</dbReference>
<evidence type="ECO:0000256" key="4">
    <source>
        <dbReference type="ARBA" id="ARBA00022741"/>
    </source>
</evidence>
<dbReference type="PANTHER" id="PTHR30153">
    <property type="entry name" value="REPLICATIVE DNA HELICASE DNAB"/>
    <property type="match status" value="1"/>
</dbReference>
<reference evidence="13" key="1">
    <citation type="submission" date="2018-05" db="EMBL/GenBank/DDBJ databases">
        <authorList>
            <person name="Lanie J.A."/>
            <person name="Ng W.-L."/>
            <person name="Kazmierczak K.M."/>
            <person name="Andrzejewski T.M."/>
            <person name="Davidsen T.M."/>
            <person name="Wayne K.J."/>
            <person name="Tettelin H."/>
            <person name="Glass J.I."/>
            <person name="Rusch D."/>
            <person name="Podicherti R."/>
            <person name="Tsui H.-C.T."/>
            <person name="Winkler M.E."/>
        </authorList>
    </citation>
    <scope>NUCLEOTIDE SEQUENCE</scope>
</reference>
<dbReference type="InterPro" id="IPR027417">
    <property type="entry name" value="P-loop_NTPase"/>
</dbReference>
<accession>A0A381ZBI7</accession>
<dbReference type="InterPro" id="IPR007693">
    <property type="entry name" value="DNA_helicase_DnaB-like_N"/>
</dbReference>
<dbReference type="FunFam" id="1.10.860.10:FF:000001">
    <property type="entry name" value="Replicative DNA helicase"/>
    <property type="match status" value="1"/>
</dbReference>
<dbReference type="Gene3D" id="3.40.50.300">
    <property type="entry name" value="P-loop containing nucleotide triphosphate hydrolases"/>
    <property type="match status" value="1"/>
</dbReference>
<keyword evidence="8" id="KW-0238">DNA-binding</keyword>
<evidence type="ECO:0000256" key="9">
    <source>
        <dbReference type="ARBA" id="ARBA00023235"/>
    </source>
</evidence>
<evidence type="ECO:0000256" key="6">
    <source>
        <dbReference type="ARBA" id="ARBA00022806"/>
    </source>
</evidence>
<evidence type="ECO:0000256" key="3">
    <source>
        <dbReference type="ARBA" id="ARBA00022705"/>
    </source>
</evidence>